<evidence type="ECO:0000313" key="6">
    <source>
        <dbReference type="Proteomes" id="UP001465976"/>
    </source>
</evidence>
<keyword evidence="2" id="KW-0067">ATP-binding</keyword>
<dbReference type="Proteomes" id="UP001465976">
    <property type="component" value="Unassembled WGS sequence"/>
</dbReference>
<dbReference type="PROSITE" id="PS00108">
    <property type="entry name" value="PROTEIN_KINASE_ST"/>
    <property type="match status" value="1"/>
</dbReference>
<evidence type="ECO:0000256" key="2">
    <source>
        <dbReference type="ARBA" id="ARBA00022840"/>
    </source>
</evidence>
<evidence type="ECO:0000259" key="4">
    <source>
        <dbReference type="PROSITE" id="PS50011"/>
    </source>
</evidence>
<dbReference type="SUPFAM" id="SSF56112">
    <property type="entry name" value="Protein kinase-like (PK-like)"/>
    <property type="match status" value="1"/>
</dbReference>
<dbReference type="PROSITE" id="PS50011">
    <property type="entry name" value="PROTEIN_KINASE_DOM"/>
    <property type="match status" value="1"/>
</dbReference>
<name>A0ABR3EKH0_9AGAR</name>
<feature type="compositionally biased region" description="Basic and acidic residues" evidence="3">
    <location>
        <begin position="44"/>
        <end position="53"/>
    </location>
</feature>
<sequence>PVYEASPQSSSSSPAVQSPPHSESTTSHPSSSDGRYSLRTFNGPHERRVKTEGETNQDEQSEAKEAVGQAQREETQTKAEVQLIQAFFEDAQKCRKVLEKDGDEAQRWLDLLQSLSDYPGIPRQSKSTIFKVMLRLSKRSGMYPKCLKINNVERMGSHPLAGGGFGDVWKGRIADEIVCLKVVKVYLMSDVQQLLKEYMQEAIVWQQLRHPNVLPFVGMYYLEESQGQLCLVSPWMEQGNLVVFLKNTPSELVDRVLLAYDVASGLAHLHGMKIVHADMKGLNVLITPELRACIGDFGLSSVSDSHALKLSTSVAGHTKGTTRWLAPELLDPELPNVSTEQSDMYSYGCIFAGRAPFYNLTDGAVAIAVLIRHQHPPRPQELEVGQDDAIWDFMTSCWNFDASLRPAAGDAVEQIRRFSSSRSESGYIQDAPDWKAFDMNAIRSNAEHPPLDLDMLTQL</sequence>
<dbReference type="PANTHER" id="PTHR44329:SF298">
    <property type="entry name" value="MIXED LINEAGE KINASE DOMAIN-LIKE PROTEIN"/>
    <property type="match status" value="1"/>
</dbReference>
<dbReference type="InterPro" id="IPR000719">
    <property type="entry name" value="Prot_kinase_dom"/>
</dbReference>
<feature type="non-terminal residue" evidence="5">
    <location>
        <position position="1"/>
    </location>
</feature>
<organism evidence="5 6">
    <name type="scientific">Marasmius crinis-equi</name>
    <dbReference type="NCBI Taxonomy" id="585013"/>
    <lineage>
        <taxon>Eukaryota</taxon>
        <taxon>Fungi</taxon>
        <taxon>Dikarya</taxon>
        <taxon>Basidiomycota</taxon>
        <taxon>Agaricomycotina</taxon>
        <taxon>Agaricomycetes</taxon>
        <taxon>Agaricomycetidae</taxon>
        <taxon>Agaricales</taxon>
        <taxon>Marasmiineae</taxon>
        <taxon>Marasmiaceae</taxon>
        <taxon>Marasmius</taxon>
    </lineage>
</organism>
<feature type="compositionally biased region" description="Low complexity" evidence="3">
    <location>
        <begin position="1"/>
        <end position="32"/>
    </location>
</feature>
<evidence type="ECO:0000256" key="3">
    <source>
        <dbReference type="SAM" id="MobiDB-lite"/>
    </source>
</evidence>
<dbReference type="InterPro" id="IPR011009">
    <property type="entry name" value="Kinase-like_dom_sf"/>
</dbReference>
<feature type="compositionally biased region" description="Basic and acidic residues" evidence="3">
    <location>
        <begin position="61"/>
        <end position="74"/>
    </location>
</feature>
<reference evidence="5 6" key="1">
    <citation type="submission" date="2024-02" db="EMBL/GenBank/DDBJ databases">
        <title>A draft genome for the cacao thread blight pathogen Marasmius crinis-equi.</title>
        <authorList>
            <person name="Cohen S.P."/>
            <person name="Baruah I.K."/>
            <person name="Amoako-Attah I."/>
            <person name="Bukari Y."/>
            <person name="Meinhardt L.W."/>
            <person name="Bailey B.A."/>
        </authorList>
    </citation>
    <scope>NUCLEOTIDE SEQUENCE [LARGE SCALE GENOMIC DNA]</scope>
    <source>
        <strain evidence="5 6">GH-76</strain>
    </source>
</reference>
<dbReference type="Gene3D" id="1.10.510.10">
    <property type="entry name" value="Transferase(Phosphotransferase) domain 1"/>
    <property type="match status" value="1"/>
</dbReference>
<protein>
    <submittedName>
        <fullName evidence="5">Rho guanine nucleotide exchange factor</fullName>
    </submittedName>
</protein>
<dbReference type="SMART" id="SM00220">
    <property type="entry name" value="S_TKc"/>
    <property type="match status" value="1"/>
</dbReference>
<dbReference type="PANTHER" id="PTHR44329">
    <property type="entry name" value="SERINE/THREONINE-PROTEIN KINASE TNNI3K-RELATED"/>
    <property type="match status" value="1"/>
</dbReference>
<keyword evidence="1" id="KW-0547">Nucleotide-binding</keyword>
<accession>A0ABR3EKH0</accession>
<comment type="caution">
    <text evidence="5">The sequence shown here is derived from an EMBL/GenBank/DDBJ whole genome shotgun (WGS) entry which is preliminary data.</text>
</comment>
<evidence type="ECO:0000256" key="1">
    <source>
        <dbReference type="ARBA" id="ARBA00022741"/>
    </source>
</evidence>
<feature type="domain" description="Protein kinase" evidence="4">
    <location>
        <begin position="154"/>
        <end position="419"/>
    </location>
</feature>
<dbReference type="Pfam" id="PF07714">
    <property type="entry name" value="PK_Tyr_Ser-Thr"/>
    <property type="match status" value="1"/>
</dbReference>
<gene>
    <name evidence="5" type="primary">TUS1_40</name>
    <name evidence="5" type="ORF">V5O48_018671</name>
</gene>
<proteinExistence type="predicted"/>
<dbReference type="InterPro" id="IPR001245">
    <property type="entry name" value="Ser-Thr/Tyr_kinase_cat_dom"/>
</dbReference>
<dbReference type="EMBL" id="JBAHYK010003571">
    <property type="protein sequence ID" value="KAL0563397.1"/>
    <property type="molecule type" value="Genomic_DNA"/>
</dbReference>
<dbReference type="InterPro" id="IPR008271">
    <property type="entry name" value="Ser/Thr_kinase_AS"/>
</dbReference>
<feature type="region of interest" description="Disordered" evidence="3">
    <location>
        <begin position="1"/>
        <end position="74"/>
    </location>
</feature>
<dbReference type="InterPro" id="IPR051681">
    <property type="entry name" value="Ser/Thr_Kinases-Pseudokinases"/>
</dbReference>
<keyword evidence="6" id="KW-1185">Reference proteome</keyword>
<evidence type="ECO:0000313" key="5">
    <source>
        <dbReference type="EMBL" id="KAL0563397.1"/>
    </source>
</evidence>